<dbReference type="SUPFAM" id="SSF49562">
    <property type="entry name" value="C2 domain (Calcium/lipid-binding domain, CaLB)"/>
    <property type="match status" value="1"/>
</dbReference>
<sequence>MQRMELHVRAVSARNLLDKQTFGKQDPYCKISVGSKTFRTRVHDNGHKTPVWDEKFVFEVYDPQLEQVFVQVKDKNFTASVLIGEVRLPVNMFLHGSVTDQWYTLNNGSRRAGEINLRVQLLGGNLRPSGGKGNKVPQAQAYPAAAPAAYGGYAAPPQQYQQPSYPQQPAYPAPQAAPYPPPQQLYPAPAYPAAPAYAPPPAYAPAPAYPAPAYPPPPPAVMMAPAGPPTVIYGAPVPIYGHGHGYHHHHHRRRGSFGGAGEVAVGAGAGLLGAALLHTMDGVENDPSTGVNDGASPLYSPQRRHYLRSQLEGDSPGKTRSIPPLELKLNFQYKGDLFSQHGAYTDATLYMSRLPSAKKHSTLRPKTPSKAQVRLAPMLGSPGARPDAGTKSGTTISSTNSSMSGTPPTLVADDAARRSAGLNKQHALQLKALRKRQYALAVEAMAANALLHGSLLADNAVPSILSLSRTKDPVTLASCLATLCHLTGASPGREAVLSHNALPLLTALATSPVLQHEQRMLLNYLATLANLTIEDSFESVLVKEKALECVLKHRKTSERSAAVCTFAIFNLSCPAYSYPRIDDVIRALRDHALDASDRVTLSRALYNVSCTRLNQLKLVENDAISIIRVLLSPPRAPRAEGHDDDVRRNALMALWHLAENPHARRAIKRLDCMRLLVTQISSRPSESLPVSQEEFLGWSLVTMISLSADLAARELLGRAGALDALARLAGDIESERQSADSSVSPVIYRLIALILSAPRNVPRVTEEFFAFLLGFRHALERSEPRASSSRYVLFALASILAWTESDDLEAKRAETVKPPTPSASQFMPSRRQRRPRWMSDGEDDRGDGDPDLELTGCGEDDPGDGVDSGSARHALEDLLDEPTYLEPLLAQVEADCFPMDSPEVFLQMVLLYNLSFRYNKVDVATRSAARLLLVATTTQSLPILTLVCCTLFSLCQAYEVHAVLQRADVLPVLQQLAAQCDEDTQAMCLEIVCMLFDGRHLSRPELLAFIERMAPTLAELCTSASAVLRAGCAACLARFASLDECRHVLVAHGIISALARLAGDDDPQTLRLCVHAYSFLSRDAAICAQLIHSGIIKALTFLAAAPEEPVRRACAMTLCNLSTAEQNIGALAKAGALRALLVIACVKSNDPETRRICMKAVMNLLRLPANIPQMCQDGLLWAFGLFTSGMEPKDYDVLCDAFGALAFYPTTRKGMTKPVILSAMLPILTSPLAASGTKVKLLKGLSNLLCDLPHAAQLHHVGVLPVLVALVGSSEPQDPHIAPLAAQLLVLIFQSCPDAEADFTEPAMVATIVRLLDASDRHVDTARCGAMLLYLLATHERTRPLLLDERALLAALPELLEQVPRETQALLVRTLFHLSTDRQLLARLPADHVVACVAPVASAAMQKRAAPVQLPVAAATSTDDAALIATLTAGLLRNLSVEASAHAALTTDVATGLLVRLFEIVEYDVCKEDAAVCLCNLLLGRVNSSALLSRPGVLAIVLWLCSHAGGETQALGSAVVRKLALAPGNAPLLIDGGAVSHLALLLHDTSVAAFVKTNCIATFCCLARRPGVPALLASYGVIASVLQILQSDSNGDAIFEAMCTDLLSALAEFARSDDPHECHLSSVLFQLLEKDDNAVAASLSTAPWHCDRTFLERRSGSASGLPPAVLSVALQRVATKPPALRHTLYPIRVAGHAVEFSQMPSPMDMRTIEPIIPQLSALGETPTAAAKLSTPDSVPATRLSPGEFSSQAPPSRLEFMPKPMYPKLREAYAAIPSPSMASPSPIGSPPKASNNSLSSTAKAGPK</sequence>
<evidence type="ECO:0000256" key="1">
    <source>
        <dbReference type="SAM" id="MobiDB-lite"/>
    </source>
</evidence>
<dbReference type="Pfam" id="PF00168">
    <property type="entry name" value="C2"/>
    <property type="match status" value="1"/>
</dbReference>
<evidence type="ECO:0000259" key="2">
    <source>
        <dbReference type="PROSITE" id="PS50004"/>
    </source>
</evidence>
<feature type="compositionally biased region" description="Polar residues" evidence="1">
    <location>
        <begin position="1791"/>
        <end position="1806"/>
    </location>
</feature>
<keyword evidence="4" id="KW-1185">Reference proteome</keyword>
<organism evidence="3 4">
    <name type="scientific">Pythium insidiosum</name>
    <name type="common">Pythiosis disease agent</name>
    <dbReference type="NCBI Taxonomy" id="114742"/>
    <lineage>
        <taxon>Eukaryota</taxon>
        <taxon>Sar</taxon>
        <taxon>Stramenopiles</taxon>
        <taxon>Oomycota</taxon>
        <taxon>Peronosporomycetes</taxon>
        <taxon>Pythiales</taxon>
        <taxon>Pythiaceae</taxon>
        <taxon>Pythium</taxon>
    </lineage>
</organism>
<feature type="compositionally biased region" description="Low complexity" evidence="1">
    <location>
        <begin position="157"/>
        <end position="168"/>
    </location>
</feature>
<feature type="compositionally biased region" description="Pro residues" evidence="1">
    <location>
        <begin position="169"/>
        <end position="184"/>
    </location>
</feature>
<dbReference type="PANTHER" id="PTHR47052">
    <property type="entry name" value="CONSERVED SERINE PROLINE-RICH PROTEIN (AFU_ORTHOLOGUE AFUA_2G01790)"/>
    <property type="match status" value="1"/>
</dbReference>
<dbReference type="CDD" id="cd00030">
    <property type="entry name" value="C2"/>
    <property type="match status" value="1"/>
</dbReference>
<dbReference type="SUPFAM" id="SSF48371">
    <property type="entry name" value="ARM repeat"/>
    <property type="match status" value="4"/>
</dbReference>
<feature type="compositionally biased region" description="Low complexity" evidence="1">
    <location>
        <begin position="1776"/>
        <end position="1785"/>
    </location>
</feature>
<dbReference type="InterPro" id="IPR011989">
    <property type="entry name" value="ARM-like"/>
</dbReference>
<feature type="compositionally biased region" description="Polar residues" evidence="1">
    <location>
        <begin position="391"/>
        <end position="407"/>
    </location>
</feature>
<feature type="region of interest" description="Disordered" evidence="1">
    <location>
        <begin position="811"/>
        <end position="870"/>
    </location>
</feature>
<feature type="compositionally biased region" description="Acidic residues" evidence="1">
    <location>
        <begin position="840"/>
        <end position="864"/>
    </location>
</feature>
<dbReference type="SMART" id="SM00239">
    <property type="entry name" value="C2"/>
    <property type="match status" value="1"/>
</dbReference>
<name>A0AAD5LMK2_PYTIN</name>
<dbReference type="InterPro" id="IPR000008">
    <property type="entry name" value="C2_dom"/>
</dbReference>
<feature type="region of interest" description="Disordered" evidence="1">
    <location>
        <begin position="377"/>
        <end position="407"/>
    </location>
</feature>
<dbReference type="Gene3D" id="2.60.40.150">
    <property type="entry name" value="C2 domain"/>
    <property type="match status" value="1"/>
</dbReference>
<feature type="region of interest" description="Disordered" evidence="1">
    <location>
        <begin position="157"/>
        <end position="184"/>
    </location>
</feature>
<feature type="region of interest" description="Disordered" evidence="1">
    <location>
        <begin position="1776"/>
        <end position="1806"/>
    </location>
</feature>
<dbReference type="PROSITE" id="PS50004">
    <property type="entry name" value="C2"/>
    <property type="match status" value="1"/>
</dbReference>
<dbReference type="InterPro" id="IPR035892">
    <property type="entry name" value="C2_domain_sf"/>
</dbReference>
<reference evidence="3" key="1">
    <citation type="submission" date="2021-12" db="EMBL/GenBank/DDBJ databases">
        <title>Prjna785345.</title>
        <authorList>
            <person name="Rujirawat T."/>
            <person name="Krajaejun T."/>
        </authorList>
    </citation>
    <scope>NUCLEOTIDE SEQUENCE</scope>
    <source>
        <strain evidence="3">Pi057C3</strain>
    </source>
</reference>
<gene>
    <name evidence="3" type="ORF">P43SY_007560</name>
</gene>
<dbReference type="EMBL" id="JAKCXM010000085">
    <property type="protein sequence ID" value="KAJ0403256.1"/>
    <property type="molecule type" value="Genomic_DNA"/>
</dbReference>
<proteinExistence type="predicted"/>
<feature type="region of interest" description="Disordered" evidence="1">
    <location>
        <begin position="1731"/>
        <end position="1761"/>
    </location>
</feature>
<feature type="domain" description="C2" evidence="2">
    <location>
        <begin position="1"/>
        <end position="103"/>
    </location>
</feature>
<dbReference type="InterPro" id="IPR016024">
    <property type="entry name" value="ARM-type_fold"/>
</dbReference>
<dbReference type="SMART" id="SM00185">
    <property type="entry name" value="ARM"/>
    <property type="match status" value="9"/>
</dbReference>
<dbReference type="Gene3D" id="1.25.10.10">
    <property type="entry name" value="Leucine-rich Repeat Variant"/>
    <property type="match status" value="3"/>
</dbReference>
<evidence type="ECO:0000313" key="4">
    <source>
        <dbReference type="Proteomes" id="UP001209570"/>
    </source>
</evidence>
<protein>
    <recommendedName>
        <fullName evidence="2">C2 domain-containing protein</fullName>
    </recommendedName>
</protein>
<comment type="caution">
    <text evidence="3">The sequence shown here is derived from an EMBL/GenBank/DDBJ whole genome shotgun (WGS) entry which is preliminary data.</text>
</comment>
<evidence type="ECO:0000313" key="3">
    <source>
        <dbReference type="EMBL" id="KAJ0403256.1"/>
    </source>
</evidence>
<dbReference type="InterPro" id="IPR052981">
    <property type="entry name" value="Ingression_C2_domain"/>
</dbReference>
<dbReference type="Proteomes" id="UP001209570">
    <property type="component" value="Unassembled WGS sequence"/>
</dbReference>
<dbReference type="PANTHER" id="PTHR47052:SF3">
    <property type="entry name" value="INGRESSION PROTEIN 1"/>
    <property type="match status" value="1"/>
</dbReference>
<dbReference type="InterPro" id="IPR000225">
    <property type="entry name" value="Armadillo"/>
</dbReference>
<accession>A0AAD5LMK2</accession>